<feature type="active site" evidence="3">
    <location>
        <position position="134"/>
    </location>
</feature>
<dbReference type="OrthoDB" id="9807829at2"/>
<dbReference type="PANTHER" id="PTHR21600:SF35">
    <property type="entry name" value="PSEUDOURIDINE SYNTHASE"/>
    <property type="match status" value="1"/>
</dbReference>
<dbReference type="NCBIfam" id="TIGR00005">
    <property type="entry name" value="rluA_subfam"/>
    <property type="match status" value="1"/>
</dbReference>
<dbReference type="InterPro" id="IPR020103">
    <property type="entry name" value="PsdUridine_synth_cat_dom_sf"/>
</dbReference>
<comment type="caution">
    <text evidence="6">The sequence shown here is derived from an EMBL/GenBank/DDBJ whole genome shotgun (WGS) entry which is preliminary data.</text>
</comment>
<gene>
    <name evidence="6" type="ORF">FD16_GL000885</name>
</gene>
<comment type="catalytic activity">
    <reaction evidence="1 4">
        <text>a uridine in RNA = a pseudouridine in RNA</text>
        <dbReference type="Rhea" id="RHEA:48348"/>
        <dbReference type="Rhea" id="RHEA-COMP:12068"/>
        <dbReference type="Rhea" id="RHEA-COMP:12069"/>
        <dbReference type="ChEBI" id="CHEBI:65314"/>
        <dbReference type="ChEBI" id="CHEBI:65315"/>
    </reaction>
</comment>
<evidence type="ECO:0000313" key="7">
    <source>
        <dbReference type="Proteomes" id="UP000051820"/>
    </source>
</evidence>
<dbReference type="GO" id="GO:0003723">
    <property type="term" value="F:RNA binding"/>
    <property type="evidence" value="ECO:0007669"/>
    <property type="project" value="InterPro"/>
</dbReference>
<dbReference type="EMBL" id="AZGF01000002">
    <property type="protein sequence ID" value="KRM13410.1"/>
    <property type="molecule type" value="Genomic_DNA"/>
</dbReference>
<protein>
    <recommendedName>
        <fullName evidence="4">Pseudouridine synthase</fullName>
        <ecNumber evidence="4">5.4.99.-</ecNumber>
    </recommendedName>
</protein>
<dbReference type="Gene3D" id="3.30.2350.10">
    <property type="entry name" value="Pseudouridine synthase"/>
    <property type="match status" value="1"/>
</dbReference>
<name>A0A0R1W7A2_9LACO</name>
<sequence length="293" mass="33394">MKYTWTNQQNDPVKIKKFLQNIGMGHRLIADIKHGDGSFIANDRVVQPTDVLPPHNQITVIINPEKEDETVAASHRPIDIVFENDQWLVINKPAGLTSIPGPTNRLDTLLNRIKGYLIDQGSKDLRPHFISRLDRFTSGLVLVAKNRLAQSLIANQVEQHLIDKQYWAIVSGQVSEEHGFLSQPIGRVADSPRRAVMNNGQSAKTEYWREQVNDSWTLVRVKLHTGRTHQIRVHFSNIGHPLLGDQLYEGPLELISRQALHTYHLEFVDPFDQQTRMFEAAIPEDMKNVLDGK</sequence>
<dbReference type="STRING" id="1423807.FD16_GL000885"/>
<evidence type="ECO:0000256" key="1">
    <source>
        <dbReference type="ARBA" id="ARBA00000073"/>
    </source>
</evidence>
<organism evidence="6 7">
    <name type="scientific">Paucilactobacillus suebicus DSM 5007 = KCTC 3549</name>
    <dbReference type="NCBI Taxonomy" id="1423807"/>
    <lineage>
        <taxon>Bacteria</taxon>
        <taxon>Bacillati</taxon>
        <taxon>Bacillota</taxon>
        <taxon>Bacilli</taxon>
        <taxon>Lactobacillales</taxon>
        <taxon>Lactobacillaceae</taxon>
        <taxon>Paucilactobacillus</taxon>
    </lineage>
</organism>
<dbReference type="InterPro" id="IPR050188">
    <property type="entry name" value="RluA_PseudoU_synthase"/>
</dbReference>
<accession>A0A0R1W7A2</accession>
<dbReference type="InterPro" id="IPR006145">
    <property type="entry name" value="PsdUridine_synth_RsuA/RluA"/>
</dbReference>
<dbReference type="RefSeq" id="WP_010621589.1">
    <property type="nucleotide sequence ID" value="NZ_AZGF01000002.1"/>
</dbReference>
<dbReference type="eggNOG" id="COG0564">
    <property type="taxonomic scope" value="Bacteria"/>
</dbReference>
<evidence type="ECO:0000256" key="2">
    <source>
        <dbReference type="ARBA" id="ARBA00010876"/>
    </source>
</evidence>
<keyword evidence="7" id="KW-1185">Reference proteome</keyword>
<evidence type="ECO:0000256" key="4">
    <source>
        <dbReference type="RuleBase" id="RU362028"/>
    </source>
</evidence>
<proteinExistence type="inferred from homology"/>
<evidence type="ECO:0000256" key="3">
    <source>
        <dbReference type="PIRSR" id="PIRSR606225-1"/>
    </source>
</evidence>
<comment type="similarity">
    <text evidence="2 4">Belongs to the pseudouridine synthase RluA family.</text>
</comment>
<feature type="domain" description="Pseudouridine synthase RsuA/RluA-like" evidence="5">
    <location>
        <begin position="87"/>
        <end position="236"/>
    </location>
</feature>
<reference evidence="6 7" key="1">
    <citation type="journal article" date="2015" name="Genome Announc.">
        <title>Expanding the biotechnology potential of lactobacilli through comparative genomics of 213 strains and associated genera.</title>
        <authorList>
            <person name="Sun Z."/>
            <person name="Harris H.M."/>
            <person name="McCann A."/>
            <person name="Guo C."/>
            <person name="Argimon S."/>
            <person name="Zhang W."/>
            <person name="Yang X."/>
            <person name="Jeffery I.B."/>
            <person name="Cooney J.C."/>
            <person name="Kagawa T.F."/>
            <person name="Liu W."/>
            <person name="Song Y."/>
            <person name="Salvetti E."/>
            <person name="Wrobel A."/>
            <person name="Rasinkangas P."/>
            <person name="Parkhill J."/>
            <person name="Rea M.C."/>
            <person name="O'Sullivan O."/>
            <person name="Ritari J."/>
            <person name="Douillard F.P."/>
            <person name="Paul Ross R."/>
            <person name="Yang R."/>
            <person name="Briner A.E."/>
            <person name="Felis G.E."/>
            <person name="de Vos W.M."/>
            <person name="Barrangou R."/>
            <person name="Klaenhammer T.R."/>
            <person name="Caufield P.W."/>
            <person name="Cui Y."/>
            <person name="Zhang H."/>
            <person name="O'Toole P.W."/>
        </authorList>
    </citation>
    <scope>NUCLEOTIDE SEQUENCE [LARGE SCALE GENOMIC DNA]</scope>
    <source>
        <strain evidence="6 7">DSM 5007</strain>
    </source>
</reference>
<dbReference type="Pfam" id="PF00849">
    <property type="entry name" value="PseudoU_synth_2"/>
    <property type="match status" value="1"/>
</dbReference>
<keyword evidence="4" id="KW-0413">Isomerase</keyword>
<dbReference type="InterPro" id="IPR006225">
    <property type="entry name" value="PsdUridine_synth_RluC/D"/>
</dbReference>
<evidence type="ECO:0000259" key="5">
    <source>
        <dbReference type="Pfam" id="PF00849"/>
    </source>
</evidence>
<dbReference type="GO" id="GO:0009982">
    <property type="term" value="F:pseudouridine synthase activity"/>
    <property type="evidence" value="ECO:0007669"/>
    <property type="project" value="InterPro"/>
</dbReference>
<dbReference type="PATRIC" id="fig|1423807.3.peg.897"/>
<dbReference type="SUPFAM" id="SSF55120">
    <property type="entry name" value="Pseudouridine synthase"/>
    <property type="match status" value="1"/>
</dbReference>
<dbReference type="CDD" id="cd02869">
    <property type="entry name" value="PseudoU_synth_RluA_like"/>
    <property type="match status" value="1"/>
</dbReference>
<dbReference type="EC" id="5.4.99.-" evidence="4"/>
<dbReference type="AlphaFoldDB" id="A0A0R1W7A2"/>
<comment type="function">
    <text evidence="4">Responsible for synthesis of pseudouridine from uracil.</text>
</comment>
<dbReference type="GO" id="GO:0140098">
    <property type="term" value="F:catalytic activity, acting on RNA"/>
    <property type="evidence" value="ECO:0007669"/>
    <property type="project" value="UniProtKB-ARBA"/>
</dbReference>
<evidence type="ECO:0000313" key="6">
    <source>
        <dbReference type="EMBL" id="KRM13410.1"/>
    </source>
</evidence>
<dbReference type="Proteomes" id="UP000051820">
    <property type="component" value="Unassembled WGS sequence"/>
</dbReference>
<dbReference type="PANTHER" id="PTHR21600">
    <property type="entry name" value="MITOCHONDRIAL RNA PSEUDOURIDINE SYNTHASE"/>
    <property type="match status" value="1"/>
</dbReference>
<dbReference type="GO" id="GO:0000455">
    <property type="term" value="P:enzyme-directed rRNA pseudouridine synthesis"/>
    <property type="evidence" value="ECO:0007669"/>
    <property type="project" value="TreeGrafter"/>
</dbReference>